<reference evidence="2 3" key="1">
    <citation type="submission" date="2020-08" db="EMBL/GenBank/DDBJ databases">
        <title>Whole-Genome Sequence of French Clinical Streptomyces mexicanus Strain Q0842.</title>
        <authorList>
            <person name="Boxberger M."/>
            <person name="La Scola B."/>
        </authorList>
    </citation>
    <scope>NUCLEOTIDE SEQUENCE [LARGE SCALE GENOMIC DNA]</scope>
    <source>
        <strain evidence="2 3">Marseille-Q0842</strain>
    </source>
</reference>
<evidence type="ECO:0000313" key="2">
    <source>
        <dbReference type="EMBL" id="MBC2863686.1"/>
    </source>
</evidence>
<gene>
    <name evidence="2" type="ORF">H1R13_01350</name>
</gene>
<dbReference type="EMBL" id="JACMHY010000001">
    <property type="protein sequence ID" value="MBC2863686.1"/>
    <property type="molecule type" value="Genomic_DNA"/>
</dbReference>
<accession>A0A7X1HVB5</accession>
<dbReference type="OrthoDB" id="4330268at2"/>
<feature type="signal peptide" evidence="1">
    <location>
        <begin position="1"/>
        <end position="29"/>
    </location>
</feature>
<feature type="chain" id="PRO_5030981590" description="Secreted protein" evidence="1">
    <location>
        <begin position="30"/>
        <end position="171"/>
    </location>
</feature>
<keyword evidence="1" id="KW-0732">Signal</keyword>
<protein>
    <recommendedName>
        <fullName evidence="4">Secreted protein</fullName>
    </recommendedName>
</protein>
<evidence type="ECO:0000256" key="1">
    <source>
        <dbReference type="SAM" id="SignalP"/>
    </source>
</evidence>
<organism evidence="2 3">
    <name type="scientific">Streptomyces mexicanus</name>
    <dbReference type="NCBI Taxonomy" id="178566"/>
    <lineage>
        <taxon>Bacteria</taxon>
        <taxon>Bacillati</taxon>
        <taxon>Actinomycetota</taxon>
        <taxon>Actinomycetes</taxon>
        <taxon>Kitasatosporales</taxon>
        <taxon>Streptomycetaceae</taxon>
        <taxon>Streptomyces</taxon>
    </lineage>
</organism>
<evidence type="ECO:0008006" key="4">
    <source>
        <dbReference type="Google" id="ProtNLM"/>
    </source>
</evidence>
<keyword evidence="3" id="KW-1185">Reference proteome</keyword>
<dbReference type="RefSeq" id="WP_159665911.1">
    <property type="nucleotide sequence ID" value="NZ_JACMHY010000001.1"/>
</dbReference>
<evidence type="ECO:0000313" key="3">
    <source>
        <dbReference type="Proteomes" id="UP000517694"/>
    </source>
</evidence>
<proteinExistence type="predicted"/>
<dbReference type="Proteomes" id="UP000517694">
    <property type="component" value="Unassembled WGS sequence"/>
</dbReference>
<sequence length="171" mass="16710">MKSTTRGTLAAVVTGVAAAMGVTASPAAAAGTVPVPVPLGGAESALGADLPEAGGEIPLLRTGAPQGPRFTRGRLMPDQVVPRLPVRGGLPGVDVHAPLGHLLDDGSDHVGIDAPVSDLRAETPGLTADAPLAAPRPGPAGLPALKEPELGVLTPALRTVPGAELVAGPGL</sequence>
<comment type="caution">
    <text evidence="2">The sequence shown here is derived from an EMBL/GenBank/DDBJ whole genome shotgun (WGS) entry which is preliminary data.</text>
</comment>
<name>A0A7X1HVB5_9ACTN</name>
<dbReference type="AlphaFoldDB" id="A0A7X1HVB5"/>